<dbReference type="AlphaFoldDB" id="A0A176WDJ7"/>
<feature type="region of interest" description="Disordered" evidence="2">
    <location>
        <begin position="196"/>
        <end position="219"/>
    </location>
</feature>
<evidence type="ECO:0000313" key="4">
    <source>
        <dbReference type="Proteomes" id="UP000077202"/>
    </source>
</evidence>
<proteinExistence type="predicted"/>
<evidence type="ECO:0000256" key="2">
    <source>
        <dbReference type="SAM" id="MobiDB-lite"/>
    </source>
</evidence>
<organism evidence="3 4">
    <name type="scientific">Marchantia polymorpha subsp. ruderalis</name>
    <dbReference type="NCBI Taxonomy" id="1480154"/>
    <lineage>
        <taxon>Eukaryota</taxon>
        <taxon>Viridiplantae</taxon>
        <taxon>Streptophyta</taxon>
        <taxon>Embryophyta</taxon>
        <taxon>Marchantiophyta</taxon>
        <taxon>Marchantiopsida</taxon>
        <taxon>Marchantiidae</taxon>
        <taxon>Marchantiales</taxon>
        <taxon>Marchantiaceae</taxon>
        <taxon>Marchantia</taxon>
    </lineage>
</organism>
<reference evidence="3" key="1">
    <citation type="submission" date="2016-03" db="EMBL/GenBank/DDBJ databases">
        <title>Mechanisms controlling the formation of the plant cell surface in tip-growing cells are functionally conserved among land plants.</title>
        <authorList>
            <person name="Honkanen S."/>
            <person name="Jones V.A."/>
            <person name="Morieri G."/>
            <person name="Champion C."/>
            <person name="Hetherington A.J."/>
            <person name="Kelly S."/>
            <person name="Saint-Marcoux D."/>
            <person name="Proust H."/>
            <person name="Prescott H."/>
            <person name="Dolan L."/>
        </authorList>
    </citation>
    <scope>NUCLEOTIDE SEQUENCE [LARGE SCALE GENOMIC DNA]</scope>
    <source>
        <tissue evidence="3">Whole gametophyte</tissue>
    </source>
</reference>
<dbReference type="EMBL" id="LVLJ01001341">
    <property type="protein sequence ID" value="OAE30335.1"/>
    <property type="molecule type" value="Genomic_DNA"/>
</dbReference>
<feature type="region of interest" description="Disordered" evidence="2">
    <location>
        <begin position="111"/>
        <end position="133"/>
    </location>
</feature>
<name>A0A176WDJ7_MARPO</name>
<dbReference type="Proteomes" id="UP000077202">
    <property type="component" value="Unassembled WGS sequence"/>
</dbReference>
<feature type="compositionally biased region" description="Polar residues" evidence="2">
    <location>
        <begin position="196"/>
        <end position="210"/>
    </location>
</feature>
<evidence type="ECO:0000313" key="3">
    <source>
        <dbReference type="EMBL" id="OAE30335.1"/>
    </source>
</evidence>
<comment type="caution">
    <text evidence="3">The sequence shown here is derived from an EMBL/GenBank/DDBJ whole genome shotgun (WGS) entry which is preliminary data.</text>
</comment>
<keyword evidence="4" id="KW-1185">Reference proteome</keyword>
<feature type="compositionally biased region" description="Basic residues" evidence="2">
    <location>
        <begin position="117"/>
        <end position="132"/>
    </location>
</feature>
<sequence>MGPKKSDKVWKLIPMKVPYEELRPFQCELSELRLEFLFWNWNCVSASICKEIIDKNHTEGVELQGNSMLWTVEHWTKVMGPCAGSDGDLVFEKSSVGLTRTEEFSYKPLFSSGRQGTNRRSRTHARSKKRANRALVAAEVSDSSVEKTVAPIVNTPEVAAGESPPSVGGEGSLGVLIEVPAEALMTPLKEGMEIVSSNSLSSERTQTTESEGIPHSKTSEELDSVVPLLKYLDGKREKYAISKEVGVYVEMIRNRMQLKKAFAVKREWNSATELAREQAAILAIECAAVKVTLQERESQLREKEIECEVLQLNMEKESGRCAELEETYGGLRRSNENGQKMTVYLLARMEKSSEAYDEAVKRSERLITTVERQEKNHVEELAKLEVRRAEEVCIAEELRGKIAEAKTAEEDLCRKVSEIEGKCEAEFQRAEELSASLTEGVRKHEEELANWAKKLTDCESA</sequence>
<protein>
    <submittedName>
        <fullName evidence="3">Uncharacterized protein</fullName>
    </submittedName>
</protein>
<feature type="coiled-coil region" evidence="1">
    <location>
        <begin position="293"/>
        <end position="327"/>
    </location>
</feature>
<accession>A0A176WDJ7</accession>
<evidence type="ECO:0000256" key="1">
    <source>
        <dbReference type="SAM" id="Coils"/>
    </source>
</evidence>
<keyword evidence="1" id="KW-0175">Coiled coil</keyword>
<feature type="coiled-coil region" evidence="1">
    <location>
        <begin position="356"/>
        <end position="461"/>
    </location>
</feature>
<gene>
    <name evidence="3" type="ORF">AXG93_4201s1360</name>
</gene>